<gene>
    <name evidence="3" type="ORF">E0Z10_g4584</name>
</gene>
<dbReference type="Pfam" id="PF06985">
    <property type="entry name" value="HET"/>
    <property type="match status" value="1"/>
</dbReference>
<dbReference type="PANTHER" id="PTHR24148:SF64">
    <property type="entry name" value="HETEROKARYON INCOMPATIBILITY DOMAIN-CONTAINING PROTEIN"/>
    <property type="match status" value="1"/>
</dbReference>
<accession>A0A4Z0Z3Q4</accession>
<dbReference type="AlphaFoldDB" id="A0A4Z0Z3Q4"/>
<dbReference type="EMBL" id="SKBN01000073">
    <property type="protein sequence ID" value="TGJ84216.1"/>
    <property type="molecule type" value="Genomic_DNA"/>
</dbReference>
<evidence type="ECO:0000313" key="3">
    <source>
        <dbReference type="EMBL" id="TGJ84216.1"/>
    </source>
</evidence>
<reference evidence="3 4" key="1">
    <citation type="submission" date="2019-03" db="EMBL/GenBank/DDBJ databases">
        <title>Draft genome sequence of Xylaria hypoxylon DSM 108379, a ubiquitous saprotrophic-parasitic fungi on hardwood.</title>
        <authorList>
            <person name="Buettner E."/>
            <person name="Leonhardt S."/>
            <person name="Gebauer A.M."/>
            <person name="Liers C."/>
            <person name="Hofrichter M."/>
            <person name="Kellner H."/>
        </authorList>
    </citation>
    <scope>NUCLEOTIDE SEQUENCE [LARGE SCALE GENOMIC DNA]</scope>
    <source>
        <strain evidence="3 4">DSM 108379</strain>
    </source>
</reference>
<organism evidence="3 4">
    <name type="scientific">Xylaria hypoxylon</name>
    <dbReference type="NCBI Taxonomy" id="37992"/>
    <lineage>
        <taxon>Eukaryota</taxon>
        <taxon>Fungi</taxon>
        <taxon>Dikarya</taxon>
        <taxon>Ascomycota</taxon>
        <taxon>Pezizomycotina</taxon>
        <taxon>Sordariomycetes</taxon>
        <taxon>Xylariomycetidae</taxon>
        <taxon>Xylariales</taxon>
        <taxon>Xylariaceae</taxon>
        <taxon>Xylaria</taxon>
    </lineage>
</organism>
<dbReference type="Pfam" id="PF26639">
    <property type="entry name" value="Het-6_barrel"/>
    <property type="match status" value="1"/>
</dbReference>
<name>A0A4Z0Z3Q4_9PEZI</name>
<dbReference type="InterPro" id="IPR052895">
    <property type="entry name" value="HetReg/Transcr_Mod"/>
</dbReference>
<feature type="region of interest" description="Disordered" evidence="1">
    <location>
        <begin position="13"/>
        <end position="36"/>
    </location>
</feature>
<dbReference type="Proteomes" id="UP000297716">
    <property type="component" value="Unassembled WGS sequence"/>
</dbReference>
<dbReference type="OrthoDB" id="1262810at2759"/>
<protein>
    <recommendedName>
        <fullName evidence="2">Heterokaryon incompatibility domain-containing protein</fullName>
    </recommendedName>
</protein>
<feature type="domain" description="Heterokaryon incompatibility" evidence="2">
    <location>
        <begin position="293"/>
        <end position="448"/>
    </location>
</feature>
<dbReference type="PANTHER" id="PTHR24148">
    <property type="entry name" value="ANKYRIN REPEAT DOMAIN-CONTAINING PROTEIN 39 HOMOLOG-RELATED"/>
    <property type="match status" value="1"/>
</dbReference>
<comment type="caution">
    <text evidence="3">The sequence shown here is derived from an EMBL/GenBank/DDBJ whole genome shotgun (WGS) entry which is preliminary data.</text>
</comment>
<proteinExistence type="predicted"/>
<evidence type="ECO:0000313" key="4">
    <source>
        <dbReference type="Proteomes" id="UP000297716"/>
    </source>
</evidence>
<dbReference type="STRING" id="37992.A0A4Z0Z3Q4"/>
<dbReference type="InterPro" id="IPR010730">
    <property type="entry name" value="HET"/>
</dbReference>
<keyword evidence="4" id="KW-1185">Reference proteome</keyword>
<sequence length="847" mass="94623">MFRSGSIEKFEGKKAAAVTGNSSQSAARPGRAARLKRPNNENIGLVSLSMPVLAASRYRQIEEIKFIAELYVAGSLAKVMESDFTEQKHWTSYLRTRAGHKPYDSEDSRVSTFTLSDTNGRLATFLTEKGYDNVALLAHDPIFHIQVVHSFGSVGSMFNISSDQVEKARLLSHATGTMTEQKEVFILAYVYNILGEPEVALYPDPWHLHVTGLLSLQAYHDQEGQLDDAAPAVHIQNSVPKRTLTNIGTQDGRFKYENLNPREIRILDLSPGQDNEPLNGVIRHAPISHVGTFRAISYVWGAYPSEINPYYLFTPQGTVLLNFSLHSALKALRSGSTISVWADCICINQKNPREKALQISMLGEIFQAAEQVTAWLGHAYNGSQDAMRVLSQIRPGSHKYSPGADTAGGTGVSKHVLGKVPDLGDVTWKHINSLLRRPWFARVWITQELVLPRKVVLLCGESELDWDQFFEALTICEGESNRVSRHSTNDIQLLPDAGPAYALGLARNRQKKEGKRFSLLKWFEIFEHAEASMEVDKLFAFLGLAYDSKGEEFMPDYESTLEEVVRRYAKGFIMQGQVMELLYRAGGSKSYEFCSWIPHWTEGQFPKTISTWDSHGGPFRAGTPSAPLVSTTGERIPQCLVVDGYAVDVIHSTHPIKWGSGSSLFFFDAMVNFKSLLSFVNEYPTGESIDDLLLQLPIGNAARPHLESDVDKERSYRSFATQENSGWPPNLRELILSVDNDQDPSRYLHMPRRNQVVIARYWQTAIAFSRRLGNAVFCFTKDRFVGLVPETAVAGDQICLFHGGNVPFVLRKKGPAYTLVGECYIQGIMNGEALQRSGLETHSFILV</sequence>
<evidence type="ECO:0000256" key="1">
    <source>
        <dbReference type="SAM" id="MobiDB-lite"/>
    </source>
</evidence>
<evidence type="ECO:0000259" key="2">
    <source>
        <dbReference type="Pfam" id="PF06985"/>
    </source>
</evidence>